<dbReference type="InterPro" id="IPR036852">
    <property type="entry name" value="Peptidase_S8/S53_dom_sf"/>
</dbReference>
<keyword evidence="3 5" id="KW-0378">Hydrolase</keyword>
<organism evidence="7 8">
    <name type="scientific">Portibacter lacus</name>
    <dbReference type="NCBI Taxonomy" id="1099794"/>
    <lineage>
        <taxon>Bacteria</taxon>
        <taxon>Pseudomonadati</taxon>
        <taxon>Bacteroidota</taxon>
        <taxon>Saprospiria</taxon>
        <taxon>Saprospirales</taxon>
        <taxon>Haliscomenobacteraceae</taxon>
        <taxon>Portibacter</taxon>
    </lineage>
</organism>
<dbReference type="PRINTS" id="PR00723">
    <property type="entry name" value="SUBTILISIN"/>
</dbReference>
<evidence type="ECO:0000256" key="3">
    <source>
        <dbReference type="ARBA" id="ARBA00022801"/>
    </source>
</evidence>
<dbReference type="GO" id="GO:0006508">
    <property type="term" value="P:proteolysis"/>
    <property type="evidence" value="ECO:0007669"/>
    <property type="project" value="UniProtKB-KW"/>
</dbReference>
<dbReference type="GO" id="GO:0004252">
    <property type="term" value="F:serine-type endopeptidase activity"/>
    <property type="evidence" value="ECO:0007669"/>
    <property type="project" value="UniProtKB-UniRule"/>
</dbReference>
<evidence type="ECO:0000313" key="8">
    <source>
        <dbReference type="Proteomes" id="UP001156666"/>
    </source>
</evidence>
<feature type="domain" description="Peptidase S8/S53" evidence="6">
    <location>
        <begin position="44"/>
        <end position="320"/>
    </location>
</feature>
<dbReference type="PROSITE" id="PS51892">
    <property type="entry name" value="SUBTILASE"/>
    <property type="match status" value="1"/>
</dbReference>
<protein>
    <recommendedName>
        <fullName evidence="6">Peptidase S8/S53 domain-containing protein</fullName>
    </recommendedName>
</protein>
<evidence type="ECO:0000313" key="7">
    <source>
        <dbReference type="EMBL" id="GLR17432.1"/>
    </source>
</evidence>
<sequence length="420" mass="46244">MIRYTIVILVLAFSTICFGQNENWTDQQLELINMDCLHERGFTGKGITIAHLDDGCDGCDEIEVFQYAREKGYWKGNYDFVLDTTLAFNNLGSHGTATISIVHGNIEGKYTGVAYDANVLVARTENVASETHQEEKDWRDAVDWCIANGADIITSSLQYNTFDKGEGDFTYEDMDGKSTIITNAADYAASKGIIVVTIQGNFGADPWYYLSAPGDADSVITVGAARKDGVKARFSGFGPSYDGRMKPDVMAMGQGTAVANPNGTISRGNGTSYAAPAIAGLMACLKQAHPERTNMQLITAVRQSGDRYRNPSAKEGYGYGTADACLADEILTEIDKSTHQKGSWIVTPSVRYKQRKRIMQIRPIPDDLKVEKLVLKDIFENNPIDLLNKKSIKLQDLDPGDYLVDVHLSDSSIKTIYFKI</sequence>
<comment type="caution">
    <text evidence="7">The sequence shown here is derived from an EMBL/GenBank/DDBJ whole genome shotgun (WGS) entry which is preliminary data.</text>
</comment>
<reference evidence="7" key="2">
    <citation type="submission" date="2023-01" db="EMBL/GenBank/DDBJ databases">
        <title>Draft genome sequence of Portibacter lacus strain NBRC 108769.</title>
        <authorList>
            <person name="Sun Q."/>
            <person name="Mori K."/>
        </authorList>
    </citation>
    <scope>NUCLEOTIDE SEQUENCE</scope>
    <source>
        <strain evidence="7">NBRC 108769</strain>
    </source>
</reference>
<dbReference type="SUPFAM" id="SSF52743">
    <property type="entry name" value="Subtilisin-like"/>
    <property type="match status" value="1"/>
</dbReference>
<gene>
    <name evidence="7" type="ORF">GCM10007940_20470</name>
</gene>
<dbReference type="RefSeq" id="WP_235294140.1">
    <property type="nucleotide sequence ID" value="NZ_BSOH01000011.1"/>
</dbReference>
<feature type="active site" description="Charge relay system" evidence="5">
    <location>
        <position position="53"/>
    </location>
</feature>
<dbReference type="PANTHER" id="PTHR43806">
    <property type="entry name" value="PEPTIDASE S8"/>
    <property type="match status" value="1"/>
</dbReference>
<dbReference type="Gene3D" id="3.40.50.200">
    <property type="entry name" value="Peptidase S8/S53 domain"/>
    <property type="match status" value="1"/>
</dbReference>
<evidence type="ECO:0000256" key="2">
    <source>
        <dbReference type="ARBA" id="ARBA00022670"/>
    </source>
</evidence>
<dbReference type="InterPro" id="IPR015500">
    <property type="entry name" value="Peptidase_S8_subtilisin-rel"/>
</dbReference>
<evidence type="ECO:0000256" key="1">
    <source>
        <dbReference type="ARBA" id="ARBA00011073"/>
    </source>
</evidence>
<evidence type="ECO:0000259" key="6">
    <source>
        <dbReference type="Pfam" id="PF00082"/>
    </source>
</evidence>
<keyword evidence="4 5" id="KW-0720">Serine protease</keyword>
<feature type="active site" description="Charge relay system" evidence="5">
    <location>
        <position position="94"/>
    </location>
</feature>
<evidence type="ECO:0000256" key="5">
    <source>
        <dbReference type="PROSITE-ProRule" id="PRU01240"/>
    </source>
</evidence>
<reference evidence="7" key="1">
    <citation type="journal article" date="2014" name="Int. J. Syst. Evol. Microbiol.">
        <title>Complete genome sequence of Corynebacterium casei LMG S-19264T (=DSM 44701T), isolated from a smear-ripened cheese.</title>
        <authorList>
            <consortium name="US DOE Joint Genome Institute (JGI-PGF)"/>
            <person name="Walter F."/>
            <person name="Albersmeier A."/>
            <person name="Kalinowski J."/>
            <person name="Ruckert C."/>
        </authorList>
    </citation>
    <scope>NUCLEOTIDE SEQUENCE</scope>
    <source>
        <strain evidence="7">NBRC 108769</strain>
    </source>
</reference>
<dbReference type="PROSITE" id="PS00138">
    <property type="entry name" value="SUBTILASE_SER"/>
    <property type="match status" value="1"/>
</dbReference>
<dbReference type="Pfam" id="PF00082">
    <property type="entry name" value="Peptidase_S8"/>
    <property type="match status" value="1"/>
</dbReference>
<proteinExistence type="inferred from homology"/>
<dbReference type="PANTHER" id="PTHR43806:SF67">
    <property type="entry name" value="EGF-LIKE DOMAIN-CONTAINING PROTEIN"/>
    <property type="match status" value="1"/>
</dbReference>
<dbReference type="InterPro" id="IPR000209">
    <property type="entry name" value="Peptidase_S8/S53_dom"/>
</dbReference>
<dbReference type="EMBL" id="BSOH01000011">
    <property type="protein sequence ID" value="GLR17432.1"/>
    <property type="molecule type" value="Genomic_DNA"/>
</dbReference>
<feature type="active site" description="Charge relay system" evidence="5">
    <location>
        <position position="272"/>
    </location>
</feature>
<keyword evidence="8" id="KW-1185">Reference proteome</keyword>
<dbReference type="InterPro" id="IPR023828">
    <property type="entry name" value="Peptidase_S8_Ser-AS"/>
</dbReference>
<dbReference type="InterPro" id="IPR050131">
    <property type="entry name" value="Peptidase_S8_subtilisin-like"/>
</dbReference>
<keyword evidence="2 5" id="KW-0645">Protease</keyword>
<name>A0AA37SP73_9BACT</name>
<accession>A0AA37SP73</accession>
<dbReference type="Proteomes" id="UP001156666">
    <property type="component" value="Unassembled WGS sequence"/>
</dbReference>
<evidence type="ECO:0000256" key="4">
    <source>
        <dbReference type="ARBA" id="ARBA00022825"/>
    </source>
</evidence>
<dbReference type="AlphaFoldDB" id="A0AA37SP73"/>
<comment type="similarity">
    <text evidence="1 5">Belongs to the peptidase S8 family.</text>
</comment>